<evidence type="ECO:0000259" key="11">
    <source>
        <dbReference type="Pfam" id="PF17652"/>
    </source>
</evidence>
<evidence type="ECO:0000256" key="7">
    <source>
        <dbReference type="ARBA" id="ARBA00023316"/>
    </source>
</evidence>
<dbReference type="Gene3D" id="2.70.98.30">
    <property type="entry name" value="Golgi alpha-mannosidase II, domain 4"/>
    <property type="match status" value="1"/>
</dbReference>
<evidence type="ECO:0000313" key="12">
    <source>
        <dbReference type="EMBL" id="KAH6611509.1"/>
    </source>
</evidence>
<reference evidence="12" key="1">
    <citation type="submission" date="2021-08" db="EMBL/GenBank/DDBJ databases">
        <title>Chromosome-Level Trichoderma cornu-damae using Hi-C Data.</title>
        <authorList>
            <person name="Kim C.S."/>
        </authorList>
    </citation>
    <scope>NUCLEOTIDE SEQUENCE</scope>
    <source>
        <strain evidence="12">KA19-0412C</strain>
    </source>
</reference>
<organism evidence="12 13">
    <name type="scientific">Trichoderma cornu-damae</name>
    <dbReference type="NCBI Taxonomy" id="654480"/>
    <lineage>
        <taxon>Eukaryota</taxon>
        <taxon>Fungi</taxon>
        <taxon>Dikarya</taxon>
        <taxon>Ascomycota</taxon>
        <taxon>Pezizomycotina</taxon>
        <taxon>Sordariomycetes</taxon>
        <taxon>Hypocreomycetidae</taxon>
        <taxon>Hypocreales</taxon>
        <taxon>Hypocreaceae</taxon>
        <taxon>Trichoderma</taxon>
    </lineage>
</organism>
<keyword evidence="4 12" id="KW-0378">Hydrolase</keyword>
<keyword evidence="7" id="KW-0961">Cell wall biogenesis/degradation</keyword>
<accession>A0A9P8U004</accession>
<dbReference type="GO" id="GO:0000272">
    <property type="term" value="P:polysaccharide catabolic process"/>
    <property type="evidence" value="ECO:0007669"/>
    <property type="project" value="UniProtKB-KW"/>
</dbReference>
<dbReference type="EMBL" id="JAIWOZ010000001">
    <property type="protein sequence ID" value="KAH6611509.1"/>
    <property type="molecule type" value="Genomic_DNA"/>
</dbReference>
<proteinExistence type="inferred from homology"/>
<name>A0A9P8U004_9HYPO</name>
<dbReference type="PANTHER" id="PTHR31983">
    <property type="entry name" value="ENDO-1,3(4)-BETA-GLUCANASE 1"/>
    <property type="match status" value="1"/>
</dbReference>
<keyword evidence="5" id="KW-0119">Carbohydrate metabolism</keyword>
<protein>
    <recommendedName>
        <fullName evidence="3">glucan endo-1,3-beta-D-glucosidase</fullName>
        <ecNumber evidence="3">3.2.1.39</ecNumber>
    </recommendedName>
</protein>
<evidence type="ECO:0000259" key="10">
    <source>
        <dbReference type="Pfam" id="PF03639"/>
    </source>
</evidence>
<feature type="domain" description="Glycosyl hydrolase family 81 C-terminal" evidence="11">
    <location>
        <begin position="393"/>
        <end position="504"/>
    </location>
</feature>
<evidence type="ECO:0000256" key="8">
    <source>
        <dbReference type="ARBA" id="ARBA00023326"/>
    </source>
</evidence>
<dbReference type="InterPro" id="IPR005200">
    <property type="entry name" value="Endo-beta-glucanase"/>
</dbReference>
<dbReference type="Proteomes" id="UP000827724">
    <property type="component" value="Unassembled WGS sequence"/>
</dbReference>
<evidence type="ECO:0000256" key="3">
    <source>
        <dbReference type="ARBA" id="ARBA00012780"/>
    </source>
</evidence>
<evidence type="ECO:0000256" key="6">
    <source>
        <dbReference type="ARBA" id="ARBA00023295"/>
    </source>
</evidence>
<dbReference type="Pfam" id="PF17652">
    <property type="entry name" value="Glyco_hydro81C"/>
    <property type="match status" value="1"/>
</dbReference>
<dbReference type="EC" id="3.2.1.39" evidence="3"/>
<comment type="similarity">
    <text evidence="2">Belongs to the glycosyl hydrolase 81 family.</text>
</comment>
<dbReference type="OrthoDB" id="4473401at2759"/>
<feature type="chain" id="PRO_5040179244" description="glucan endo-1,3-beta-D-glucosidase" evidence="9">
    <location>
        <begin position="19"/>
        <end position="504"/>
    </location>
</feature>
<dbReference type="Pfam" id="PF03639">
    <property type="entry name" value="Glyco_hydro_81"/>
    <property type="match status" value="1"/>
</dbReference>
<dbReference type="GO" id="GO:0042973">
    <property type="term" value="F:glucan endo-1,3-beta-D-glucosidase activity"/>
    <property type="evidence" value="ECO:0007669"/>
    <property type="project" value="UniProtKB-EC"/>
</dbReference>
<keyword evidence="13" id="KW-1185">Reference proteome</keyword>
<dbReference type="GO" id="GO:0071555">
    <property type="term" value="P:cell wall organization"/>
    <property type="evidence" value="ECO:0007669"/>
    <property type="project" value="UniProtKB-KW"/>
</dbReference>
<evidence type="ECO:0000256" key="1">
    <source>
        <dbReference type="ARBA" id="ARBA00000382"/>
    </source>
</evidence>
<evidence type="ECO:0000313" key="13">
    <source>
        <dbReference type="Proteomes" id="UP000827724"/>
    </source>
</evidence>
<comment type="catalytic activity">
    <reaction evidence="1">
        <text>Hydrolysis of (1-&gt;3)-beta-D-glucosidic linkages in (1-&gt;3)-beta-D-glucans.</text>
        <dbReference type="EC" id="3.2.1.39"/>
    </reaction>
</comment>
<keyword evidence="8" id="KW-0624">Polysaccharide degradation</keyword>
<dbReference type="PANTHER" id="PTHR31983:SF0">
    <property type="entry name" value="GLUCAN ENDO-1,3-BETA-D-GLUCOSIDASE 2"/>
    <property type="match status" value="1"/>
</dbReference>
<dbReference type="AlphaFoldDB" id="A0A9P8U004"/>
<evidence type="ECO:0000256" key="5">
    <source>
        <dbReference type="ARBA" id="ARBA00023277"/>
    </source>
</evidence>
<keyword evidence="6" id="KW-0326">Glycosidase</keyword>
<evidence type="ECO:0000256" key="2">
    <source>
        <dbReference type="ARBA" id="ARBA00010730"/>
    </source>
</evidence>
<feature type="domain" description="Glycosyl hydrolase family 81 N-terminal" evidence="10">
    <location>
        <begin position="67"/>
        <end position="361"/>
    </location>
</feature>
<evidence type="ECO:0000256" key="9">
    <source>
        <dbReference type="SAM" id="SignalP"/>
    </source>
</evidence>
<dbReference type="InterPro" id="IPR040720">
    <property type="entry name" value="GH81_C"/>
</dbReference>
<evidence type="ECO:0000256" key="4">
    <source>
        <dbReference type="ARBA" id="ARBA00022801"/>
    </source>
</evidence>
<feature type="signal peptide" evidence="9">
    <location>
        <begin position="1"/>
        <end position="18"/>
    </location>
</feature>
<dbReference type="PROSITE" id="PS52008">
    <property type="entry name" value="GH81"/>
    <property type="match status" value="1"/>
</dbReference>
<dbReference type="InterPro" id="IPR040451">
    <property type="entry name" value="GH81_N"/>
</dbReference>
<gene>
    <name evidence="12" type="ORF">Trco_001529</name>
</gene>
<keyword evidence="9" id="KW-0732">Signal</keyword>
<sequence>MLGSLLNLAVAAAVGVAALPSGEKLSVLAGRGLFGPIATSNPVGISGGSVQTGSDGAPLASFFAGLNPPFPTNSWWASYAAGAGDGVASGPFPYESQLDGLGINFGVSNNRQFDGTSIKQPTQNDWRAGFVEHSGAFANHKATAFDTHSVTVQYFQGGSSLTSPLIPGSPYITLQYAAATPLLTSRNGGITSFNGQNLANGQSGTLAVTATGTSFTVVDSTGTTYVIYALSQITLTATATNANQGTIVASGVFNGVLRLVRLTQASHKTLLDQHYTVYPTGVGLDYSFTTTTGTLIFNYNTVGDGSQLLMLTWPHHRLSLQSPNSPPTSALAYLTTKGWMYPILGNQWKLLYQLSSISWNPPRALDSSCNSAVIQGLQYEIGLLNPANAPIPNEFYYWGGTLAAQARLALIAEAVGRTDLIPNVTDYLKASFNNWFAPTTGAFPAYETSWGGVVNKAGASNSGIDFGNGYYNDHHFHYGYFLTVAAVIAKYDAAWLAQHKDFIN</sequence>
<dbReference type="GO" id="GO:0052861">
    <property type="term" value="F:endo-1,3(4)-beta-glucanase activity"/>
    <property type="evidence" value="ECO:0007669"/>
    <property type="project" value="InterPro"/>
</dbReference>
<comment type="caution">
    <text evidence="12">The sequence shown here is derived from an EMBL/GenBank/DDBJ whole genome shotgun (WGS) entry which is preliminary data.</text>
</comment>